<name>A0AAV8VUT7_9CUCU</name>
<evidence type="ECO:0000256" key="7">
    <source>
        <dbReference type="SAM" id="MobiDB-lite"/>
    </source>
</evidence>
<evidence type="ECO:0000313" key="10">
    <source>
        <dbReference type="EMBL" id="KAJ8917979.1"/>
    </source>
</evidence>
<organism evidence="10 11">
    <name type="scientific">Exocentrus adspersus</name>
    <dbReference type="NCBI Taxonomy" id="1586481"/>
    <lineage>
        <taxon>Eukaryota</taxon>
        <taxon>Metazoa</taxon>
        <taxon>Ecdysozoa</taxon>
        <taxon>Arthropoda</taxon>
        <taxon>Hexapoda</taxon>
        <taxon>Insecta</taxon>
        <taxon>Pterygota</taxon>
        <taxon>Neoptera</taxon>
        <taxon>Endopterygota</taxon>
        <taxon>Coleoptera</taxon>
        <taxon>Polyphaga</taxon>
        <taxon>Cucujiformia</taxon>
        <taxon>Chrysomeloidea</taxon>
        <taxon>Cerambycidae</taxon>
        <taxon>Lamiinae</taxon>
        <taxon>Acanthocinini</taxon>
        <taxon>Exocentrus</taxon>
    </lineage>
</organism>
<keyword evidence="1" id="KW-0479">Metal-binding</keyword>
<feature type="region of interest" description="Disordered" evidence="7">
    <location>
        <begin position="807"/>
        <end position="1141"/>
    </location>
</feature>
<dbReference type="AlphaFoldDB" id="A0AAV8VUT7"/>
<keyword evidence="5" id="KW-0539">Nucleus</keyword>
<feature type="compositionally biased region" description="Basic and acidic residues" evidence="7">
    <location>
        <begin position="845"/>
        <end position="855"/>
    </location>
</feature>
<dbReference type="InterPro" id="IPR011333">
    <property type="entry name" value="SKP1/BTB/POZ_sf"/>
</dbReference>
<accession>A0AAV8VUT7</accession>
<dbReference type="SUPFAM" id="SSF54695">
    <property type="entry name" value="POZ domain"/>
    <property type="match status" value="1"/>
</dbReference>
<sequence>MGENKQVRVDNWGTFFLQRLQLFFSKTDYCDLTLQFQGNVQLKVHRLVVCACTEYFNFLEETCQTLEENTILMPPDLQADVILPIVNFMYTGMLEFQTSIFEQLYRAAEVMNISVLTKLLDAQRAHLNYKSQKKKPELPHPNWNAQPPKPRVQKPPELPPTLPGRKLPVWTRKKAPMQHPTSQLQFSEQKYPQDPLLVPDNTPKPTRFEWPDDDLPQISMMDTSFEDISYTSKPLLKEEEVRASTSFDDARRNDCANNEENIDELEGNEYSNQKRKLDGASEKSSPKRVKLNDKENKEATISVKGSSNGADLDHTKIVTEILKKYPQLVKKNKNIRLKIMSSGNKNIVEQTVPVKLSKIKAQAEVPKAKVVKALPKQRIDKHPLTEEGPWVCDKCDEDSAQEFVLYYLYRKHMTDVHHESFDPQLCKYCGQWCGKHRLMLYHLYTKHGLKPPASYDFPICDQCPFIALSKQKLLQHKQYHDPEEMQCVSCRLAFTSQQTLNTHIQITGHVTREGTNKHDCQYCTKRLQSTLNLFTHIKNSHLKEAKRDGIVILDEMEEDSDDEVEEEEVVVQKDKVKIISNVKVSSRTEQNNSPVQHVPPLEPSSEAEALSNVASGIATSLGLVDIVVLNDNQQYILQEDDHTNQPEFIIPDLTTNENHYTGQVITTQHNTVLPQGMLQTTEADIGSTDELVMVLTDHDYQDEQEGATVDNSNIVVLYSHPVDGQQNQFITSQGNLLVNSQTGMLEIRNEPITTTAGGQMIVTSSADAAESIESIQREIDNHRELKQEPYYEDEQKSKVIQVEEIGAQQHEEEAEEEQAEVAQVDQEEIAETTPLEGYQEQEAPGEEKQVDQTKDAEEEEEYQEETEVVEVEEDPSKEPSQDAVDEGCVAGDEPMETEDVEPEGIGEKQLNDQAPSQESVPAEQDSDEVHELALADTSGENEGIDVPSTQKSDCTEINSLPEDPEVFVLNDPNQIESTHAETEGNCLQENSPEAMEVDGKVSDSQQQATEEEHVDEAVPEQNETMQSAEGDCQGADEQQNEEVESELSNHQPVQEESQQQSEPDNSQYNEVEDENSQSSQGTSKNQGNINQTILEDWDDTDSQQSDKQRSVTKAAEAAENVNKLMDDWEEEDDDDDKKEGD</sequence>
<evidence type="ECO:0000313" key="11">
    <source>
        <dbReference type="Proteomes" id="UP001159042"/>
    </source>
</evidence>
<dbReference type="Pfam" id="PF00651">
    <property type="entry name" value="BTB"/>
    <property type="match status" value="1"/>
</dbReference>
<keyword evidence="2" id="KW-0677">Repeat</keyword>
<dbReference type="PROSITE" id="PS50157">
    <property type="entry name" value="ZINC_FINGER_C2H2_2"/>
    <property type="match status" value="1"/>
</dbReference>
<dbReference type="PANTHER" id="PTHR24394">
    <property type="entry name" value="ZINC FINGER PROTEIN"/>
    <property type="match status" value="1"/>
</dbReference>
<gene>
    <name evidence="10" type="ORF">NQ315_011432</name>
</gene>
<feature type="compositionally biased region" description="Basic and acidic residues" evidence="7">
    <location>
        <begin position="275"/>
        <end position="298"/>
    </location>
</feature>
<feature type="domain" description="BTB" evidence="8">
    <location>
        <begin position="30"/>
        <end position="98"/>
    </location>
</feature>
<feature type="compositionally biased region" description="Basic and acidic residues" evidence="7">
    <location>
        <begin position="239"/>
        <end position="254"/>
    </location>
</feature>
<dbReference type="Gene3D" id="3.30.710.10">
    <property type="entry name" value="Potassium Channel Kv1.1, Chain A"/>
    <property type="match status" value="1"/>
</dbReference>
<dbReference type="GO" id="GO:0005634">
    <property type="term" value="C:nucleus"/>
    <property type="evidence" value="ECO:0007669"/>
    <property type="project" value="TreeGrafter"/>
</dbReference>
<dbReference type="InterPro" id="IPR013087">
    <property type="entry name" value="Znf_C2H2_type"/>
</dbReference>
<keyword evidence="11" id="KW-1185">Reference proteome</keyword>
<dbReference type="PROSITE" id="PS00028">
    <property type="entry name" value="ZINC_FINGER_C2H2_1"/>
    <property type="match status" value="2"/>
</dbReference>
<dbReference type="Proteomes" id="UP001159042">
    <property type="component" value="Unassembled WGS sequence"/>
</dbReference>
<protein>
    <recommendedName>
        <fullName evidence="12">Centrosome-associated zinc finger protein CP190</fullName>
    </recommendedName>
</protein>
<comment type="caution">
    <text evidence="10">The sequence shown here is derived from an EMBL/GenBank/DDBJ whole genome shotgun (WGS) entry which is preliminary data.</text>
</comment>
<feature type="compositionally biased region" description="Acidic residues" evidence="7">
    <location>
        <begin position="893"/>
        <end position="904"/>
    </location>
</feature>
<dbReference type="InterPro" id="IPR000210">
    <property type="entry name" value="BTB/POZ_dom"/>
</dbReference>
<evidence type="ECO:0000256" key="5">
    <source>
        <dbReference type="ARBA" id="ARBA00023242"/>
    </source>
</evidence>
<evidence type="ECO:0008006" key="12">
    <source>
        <dbReference type="Google" id="ProtNLM"/>
    </source>
</evidence>
<evidence type="ECO:0000256" key="3">
    <source>
        <dbReference type="ARBA" id="ARBA00022771"/>
    </source>
</evidence>
<dbReference type="GO" id="GO:0008270">
    <property type="term" value="F:zinc ion binding"/>
    <property type="evidence" value="ECO:0007669"/>
    <property type="project" value="UniProtKB-KW"/>
</dbReference>
<keyword evidence="4" id="KW-0862">Zinc</keyword>
<reference evidence="10 11" key="1">
    <citation type="journal article" date="2023" name="Insect Mol. Biol.">
        <title>Genome sequencing provides insights into the evolution of gene families encoding plant cell wall-degrading enzymes in longhorned beetles.</title>
        <authorList>
            <person name="Shin N.R."/>
            <person name="Okamura Y."/>
            <person name="Kirsch R."/>
            <person name="Pauchet Y."/>
        </authorList>
    </citation>
    <scope>NUCLEOTIDE SEQUENCE [LARGE SCALE GENOMIC DNA]</scope>
    <source>
        <strain evidence="10">EAD_L_NR</strain>
    </source>
</reference>
<proteinExistence type="predicted"/>
<evidence type="ECO:0000259" key="8">
    <source>
        <dbReference type="PROSITE" id="PS50097"/>
    </source>
</evidence>
<feature type="region of interest" description="Disordered" evidence="7">
    <location>
        <begin position="131"/>
        <end position="215"/>
    </location>
</feature>
<feature type="compositionally biased region" description="Polar residues" evidence="7">
    <location>
        <begin position="1076"/>
        <end position="1093"/>
    </location>
</feature>
<feature type="compositionally biased region" description="Polar residues" evidence="7">
    <location>
        <begin position="947"/>
        <end position="958"/>
    </location>
</feature>
<feature type="compositionally biased region" description="Acidic residues" evidence="7">
    <location>
        <begin position="856"/>
        <end position="873"/>
    </location>
</feature>
<dbReference type="EMBL" id="JANEYG010000028">
    <property type="protein sequence ID" value="KAJ8917979.1"/>
    <property type="molecule type" value="Genomic_DNA"/>
</dbReference>
<evidence type="ECO:0000256" key="4">
    <source>
        <dbReference type="ARBA" id="ARBA00022833"/>
    </source>
</evidence>
<dbReference type="Gene3D" id="3.30.160.60">
    <property type="entry name" value="Classic Zinc Finger"/>
    <property type="match status" value="1"/>
</dbReference>
<dbReference type="PANTHER" id="PTHR24394:SF38">
    <property type="entry name" value="CENTROSOME-ASSOCIATED ZINC FINGER PROTEIN CP190"/>
    <property type="match status" value="1"/>
</dbReference>
<feature type="compositionally biased region" description="Acidic residues" evidence="7">
    <location>
        <begin position="1127"/>
        <end position="1141"/>
    </location>
</feature>
<keyword evidence="3 6" id="KW-0863">Zinc-finger</keyword>
<feature type="region of interest" description="Disordered" evidence="7">
    <location>
        <begin position="239"/>
        <end position="299"/>
    </location>
</feature>
<feature type="domain" description="C2H2-type" evidence="9">
    <location>
        <begin position="518"/>
        <end position="546"/>
    </location>
</feature>
<feature type="compositionally biased region" description="Acidic residues" evidence="7">
    <location>
        <begin position="812"/>
        <end position="830"/>
    </location>
</feature>
<dbReference type="PROSITE" id="PS50097">
    <property type="entry name" value="BTB"/>
    <property type="match status" value="1"/>
</dbReference>
<dbReference type="GO" id="GO:0000981">
    <property type="term" value="F:DNA-binding transcription factor activity, RNA polymerase II-specific"/>
    <property type="evidence" value="ECO:0007669"/>
    <property type="project" value="TreeGrafter"/>
</dbReference>
<evidence type="ECO:0000256" key="2">
    <source>
        <dbReference type="ARBA" id="ARBA00022737"/>
    </source>
</evidence>
<feature type="compositionally biased region" description="Polar residues" evidence="7">
    <location>
        <begin position="179"/>
        <end position="190"/>
    </location>
</feature>
<evidence type="ECO:0000256" key="1">
    <source>
        <dbReference type="ARBA" id="ARBA00022723"/>
    </source>
</evidence>
<dbReference type="SMART" id="SM00355">
    <property type="entry name" value="ZnF_C2H2"/>
    <property type="match status" value="5"/>
</dbReference>
<evidence type="ECO:0000259" key="9">
    <source>
        <dbReference type="PROSITE" id="PS50157"/>
    </source>
</evidence>
<dbReference type="SMART" id="SM00225">
    <property type="entry name" value="BTB"/>
    <property type="match status" value="1"/>
</dbReference>
<evidence type="ECO:0000256" key="6">
    <source>
        <dbReference type="PROSITE-ProRule" id="PRU00042"/>
    </source>
</evidence>